<dbReference type="GO" id="GO:0046872">
    <property type="term" value="F:metal ion binding"/>
    <property type="evidence" value="ECO:0007669"/>
    <property type="project" value="UniProtKB-KW"/>
</dbReference>
<comment type="similarity">
    <text evidence="2 17">Belongs to the Nudix hydrolase family.</text>
</comment>
<keyword evidence="7 17" id="KW-0378">Hydrolase</keyword>
<dbReference type="GO" id="GO:0044716">
    <property type="term" value="F:8-oxo-GDP phosphatase activity"/>
    <property type="evidence" value="ECO:0007669"/>
    <property type="project" value="TreeGrafter"/>
</dbReference>
<dbReference type="EMBL" id="FTPP01000001">
    <property type="protein sequence ID" value="SIT80436.1"/>
    <property type="molecule type" value="Genomic_DNA"/>
</dbReference>
<dbReference type="PANTHER" id="PTHR47707:SF1">
    <property type="entry name" value="NUDIX HYDROLASE FAMILY PROTEIN"/>
    <property type="match status" value="1"/>
</dbReference>
<proteinExistence type="inferred from homology"/>
<evidence type="ECO:0000256" key="15">
    <source>
        <dbReference type="ARBA" id="ARBA00041979"/>
    </source>
</evidence>
<reference evidence="20" key="1">
    <citation type="submission" date="2017-01" db="EMBL/GenBank/DDBJ databases">
        <authorList>
            <person name="Varghese N."/>
            <person name="Submissions S."/>
        </authorList>
    </citation>
    <scope>NUCLEOTIDE SEQUENCE [LARGE SCALE GENOMIC DNA]</scope>
    <source>
        <strain evidence="20">LP100</strain>
    </source>
</reference>
<evidence type="ECO:0000256" key="14">
    <source>
        <dbReference type="ARBA" id="ARBA00041592"/>
    </source>
</evidence>
<evidence type="ECO:0000256" key="5">
    <source>
        <dbReference type="ARBA" id="ARBA00022723"/>
    </source>
</evidence>
<evidence type="ECO:0000256" key="1">
    <source>
        <dbReference type="ARBA" id="ARBA00001946"/>
    </source>
</evidence>
<evidence type="ECO:0000256" key="3">
    <source>
        <dbReference type="ARBA" id="ARBA00022457"/>
    </source>
</evidence>
<evidence type="ECO:0000256" key="2">
    <source>
        <dbReference type="ARBA" id="ARBA00005582"/>
    </source>
</evidence>
<comment type="cofactor">
    <cofactor evidence="1">
        <name>Mg(2+)</name>
        <dbReference type="ChEBI" id="CHEBI:18420"/>
    </cofactor>
</comment>
<dbReference type="GO" id="GO:0006260">
    <property type="term" value="P:DNA replication"/>
    <property type="evidence" value="ECO:0007669"/>
    <property type="project" value="UniProtKB-KW"/>
</dbReference>
<dbReference type="PRINTS" id="PR00502">
    <property type="entry name" value="NUDIXFAMILY"/>
</dbReference>
<comment type="catalytic activity">
    <reaction evidence="10">
        <text>8-oxo-dGTP + H2O = 8-oxo-dGMP + diphosphate + H(+)</text>
        <dbReference type="Rhea" id="RHEA:31575"/>
        <dbReference type="ChEBI" id="CHEBI:15377"/>
        <dbReference type="ChEBI" id="CHEBI:15378"/>
        <dbReference type="ChEBI" id="CHEBI:33019"/>
        <dbReference type="ChEBI" id="CHEBI:63224"/>
        <dbReference type="ChEBI" id="CHEBI:77896"/>
        <dbReference type="EC" id="3.6.1.55"/>
    </reaction>
</comment>
<evidence type="ECO:0000256" key="16">
    <source>
        <dbReference type="ARBA" id="ARBA00042798"/>
    </source>
</evidence>
<evidence type="ECO:0000313" key="19">
    <source>
        <dbReference type="EMBL" id="SIT80436.1"/>
    </source>
</evidence>
<dbReference type="PROSITE" id="PS00893">
    <property type="entry name" value="NUDIX_BOX"/>
    <property type="match status" value="1"/>
</dbReference>
<keyword evidence="8" id="KW-0460">Magnesium</keyword>
<evidence type="ECO:0000256" key="8">
    <source>
        <dbReference type="ARBA" id="ARBA00022842"/>
    </source>
</evidence>
<keyword evidence="20" id="KW-1185">Reference proteome</keyword>
<dbReference type="GO" id="GO:0035539">
    <property type="term" value="F:8-oxo-7,8-dihydrodeoxyguanosine triphosphate pyrophosphatase activity"/>
    <property type="evidence" value="ECO:0007669"/>
    <property type="project" value="UniProtKB-EC"/>
</dbReference>
<evidence type="ECO:0000256" key="12">
    <source>
        <dbReference type="ARBA" id="ARBA00038905"/>
    </source>
</evidence>
<evidence type="ECO:0000256" key="9">
    <source>
        <dbReference type="ARBA" id="ARBA00023204"/>
    </source>
</evidence>
<keyword evidence="5" id="KW-0479">Metal-binding</keyword>
<evidence type="ECO:0000256" key="7">
    <source>
        <dbReference type="ARBA" id="ARBA00022801"/>
    </source>
</evidence>
<keyword evidence="4" id="KW-0235">DNA replication</keyword>
<dbReference type="InterPro" id="IPR047127">
    <property type="entry name" value="MutT-like"/>
</dbReference>
<accession>A0A1R3WR86</accession>
<dbReference type="GO" id="GO:0006281">
    <property type="term" value="P:DNA repair"/>
    <property type="evidence" value="ECO:0007669"/>
    <property type="project" value="UniProtKB-KW"/>
</dbReference>
<keyword evidence="6" id="KW-0227">DNA damage</keyword>
<dbReference type="OrthoDB" id="9810648at2"/>
<dbReference type="GO" id="GO:0044715">
    <property type="term" value="F:8-oxo-dGDP phosphatase activity"/>
    <property type="evidence" value="ECO:0007669"/>
    <property type="project" value="TreeGrafter"/>
</dbReference>
<name>A0A1R3WR86_9BACT</name>
<dbReference type="AlphaFoldDB" id="A0A1R3WR86"/>
<dbReference type="InterPro" id="IPR020476">
    <property type="entry name" value="Nudix_hydrolase"/>
</dbReference>
<dbReference type="EC" id="3.6.1.55" evidence="12"/>
<protein>
    <recommendedName>
        <fullName evidence="13">8-oxo-dGTP diphosphatase</fullName>
        <ecNumber evidence="12">3.6.1.55</ecNumber>
    </recommendedName>
    <alternativeName>
        <fullName evidence="16">7,8-dihydro-8-oxoguanine-triphosphatase</fullName>
    </alternativeName>
    <alternativeName>
        <fullName evidence="15">Mutator protein MutT</fullName>
    </alternativeName>
    <alternativeName>
        <fullName evidence="14">dGTP pyrophosphohydrolase</fullName>
    </alternativeName>
</protein>
<dbReference type="PROSITE" id="PS51462">
    <property type="entry name" value="NUDIX"/>
    <property type="match status" value="1"/>
</dbReference>
<organism evidence="19 20">
    <name type="scientific">Pontibacter indicus</name>
    <dbReference type="NCBI Taxonomy" id="1317125"/>
    <lineage>
        <taxon>Bacteria</taxon>
        <taxon>Pseudomonadati</taxon>
        <taxon>Bacteroidota</taxon>
        <taxon>Cytophagia</taxon>
        <taxon>Cytophagales</taxon>
        <taxon>Hymenobacteraceae</taxon>
        <taxon>Pontibacter</taxon>
    </lineage>
</organism>
<evidence type="ECO:0000256" key="10">
    <source>
        <dbReference type="ARBA" id="ARBA00035861"/>
    </source>
</evidence>
<sequence length="136" mass="15680">MITKVTCALIEQYGRVLITQRSETMPQAMLWEFPGGKIEEGETEEACLVREIQEELNLSITPLQRLTPVLQTYGDKTIELIPYLCQYNSGAIRLAEHRSYHWVQPHDMTSYNWCQADIPIVQEYLAMAAEQFLGNK</sequence>
<evidence type="ECO:0000256" key="4">
    <source>
        <dbReference type="ARBA" id="ARBA00022705"/>
    </source>
</evidence>
<gene>
    <name evidence="19" type="ORF">SAMN05444128_0861</name>
</gene>
<comment type="catalytic activity">
    <reaction evidence="11">
        <text>8-oxo-GTP + H2O = 8-oxo-GMP + diphosphate + H(+)</text>
        <dbReference type="Rhea" id="RHEA:67616"/>
        <dbReference type="ChEBI" id="CHEBI:15377"/>
        <dbReference type="ChEBI" id="CHEBI:15378"/>
        <dbReference type="ChEBI" id="CHEBI:33019"/>
        <dbReference type="ChEBI" id="CHEBI:143553"/>
        <dbReference type="ChEBI" id="CHEBI:145694"/>
    </reaction>
</comment>
<dbReference type="Gene3D" id="3.90.79.10">
    <property type="entry name" value="Nucleoside Triphosphate Pyrophosphohydrolase"/>
    <property type="match status" value="1"/>
</dbReference>
<evidence type="ECO:0000256" key="17">
    <source>
        <dbReference type="RuleBase" id="RU003476"/>
    </source>
</evidence>
<evidence type="ECO:0000256" key="11">
    <source>
        <dbReference type="ARBA" id="ARBA00036904"/>
    </source>
</evidence>
<dbReference type="GO" id="GO:0008413">
    <property type="term" value="F:8-oxo-7,8-dihydroguanosine triphosphate pyrophosphatase activity"/>
    <property type="evidence" value="ECO:0007669"/>
    <property type="project" value="TreeGrafter"/>
</dbReference>
<dbReference type="InterPro" id="IPR015797">
    <property type="entry name" value="NUDIX_hydrolase-like_dom_sf"/>
</dbReference>
<dbReference type="RefSeq" id="WP_083704076.1">
    <property type="nucleotide sequence ID" value="NZ_FTPP01000001.1"/>
</dbReference>
<keyword evidence="3" id="KW-0515">Mutator protein</keyword>
<dbReference type="Proteomes" id="UP000187181">
    <property type="component" value="Unassembled WGS sequence"/>
</dbReference>
<evidence type="ECO:0000259" key="18">
    <source>
        <dbReference type="PROSITE" id="PS51462"/>
    </source>
</evidence>
<dbReference type="Pfam" id="PF00293">
    <property type="entry name" value="NUDIX"/>
    <property type="match status" value="1"/>
</dbReference>
<dbReference type="CDD" id="cd03425">
    <property type="entry name" value="NUDIX_MutT_NudA_like"/>
    <property type="match status" value="1"/>
</dbReference>
<dbReference type="SUPFAM" id="SSF55811">
    <property type="entry name" value="Nudix"/>
    <property type="match status" value="1"/>
</dbReference>
<feature type="domain" description="Nudix hydrolase" evidence="18">
    <location>
        <begin position="1"/>
        <end position="129"/>
    </location>
</feature>
<dbReference type="InterPro" id="IPR020084">
    <property type="entry name" value="NUDIX_hydrolase_CS"/>
</dbReference>
<dbReference type="STRING" id="1317125.SAMN05444128_0861"/>
<evidence type="ECO:0000256" key="13">
    <source>
        <dbReference type="ARBA" id="ARBA00040794"/>
    </source>
</evidence>
<evidence type="ECO:0000313" key="20">
    <source>
        <dbReference type="Proteomes" id="UP000187181"/>
    </source>
</evidence>
<evidence type="ECO:0000256" key="6">
    <source>
        <dbReference type="ARBA" id="ARBA00022763"/>
    </source>
</evidence>
<keyword evidence="9" id="KW-0234">DNA repair</keyword>
<dbReference type="InterPro" id="IPR000086">
    <property type="entry name" value="NUDIX_hydrolase_dom"/>
</dbReference>
<dbReference type="PANTHER" id="PTHR47707">
    <property type="entry name" value="8-OXO-DGTP DIPHOSPHATASE"/>
    <property type="match status" value="1"/>
</dbReference>